<dbReference type="Gene3D" id="3.30.200.20">
    <property type="entry name" value="Phosphorylase Kinase, domain 1"/>
    <property type="match status" value="1"/>
</dbReference>
<feature type="transmembrane region" description="Helical" evidence="6">
    <location>
        <begin position="104"/>
        <end position="124"/>
    </location>
</feature>
<keyword evidence="2 5" id="KW-0547">Nucleotide-binding</keyword>
<name>A0A5B9QQH6_9BACT</name>
<dbReference type="PROSITE" id="PS00107">
    <property type="entry name" value="PROTEIN_KINASE_ATP"/>
    <property type="match status" value="1"/>
</dbReference>
<keyword evidence="6" id="KW-0812">Transmembrane</keyword>
<dbReference type="PROSITE" id="PS00108">
    <property type="entry name" value="PROTEIN_KINASE_ST"/>
    <property type="match status" value="1"/>
</dbReference>
<dbReference type="Pfam" id="PF00069">
    <property type="entry name" value="Pkinase"/>
    <property type="match status" value="1"/>
</dbReference>
<protein>
    <submittedName>
        <fullName evidence="8">Serine/threonine-protein kinase PknB</fullName>
        <ecNumber evidence="8">2.7.11.1</ecNumber>
    </submittedName>
</protein>
<evidence type="ECO:0000256" key="2">
    <source>
        <dbReference type="ARBA" id="ARBA00022741"/>
    </source>
</evidence>
<keyword evidence="3 8" id="KW-0418">Kinase</keyword>
<dbReference type="RefSeq" id="WP_068134320.1">
    <property type="nucleotide sequence ID" value="NZ_CP042914.1"/>
</dbReference>
<evidence type="ECO:0000259" key="7">
    <source>
        <dbReference type="PROSITE" id="PS50011"/>
    </source>
</evidence>
<proteinExistence type="predicted"/>
<evidence type="ECO:0000313" key="8">
    <source>
        <dbReference type="EMBL" id="QEG39765.1"/>
    </source>
</evidence>
<sequence length="768" mass="85771">MTPERYAVARQIFYDAEALPVGERRAFVEQQTNDPELRREVLSLLEFHDAEAAKAEGGTVKGGGSRTIVSDATETASMADLPSAIRVARGSQLSAPSHARLRRWLPLLLSLIVALPSLMAIYGVERKAESSLQSLRYSQLEILGDTAAMAVREWAEGKIAIVQSWARTPQLQHNVSQLVELARQDQYREALVESSARAEIHKQMVALGGQDVRYVFWNRNGTTLASWQADAGDVGQRMPAAGSIELARAFAGETLLHKPDRITEPTVGFIAEQDVPLMWLVTPIRDPQGRTQAVMLVRGIGLYRELTAIFDELDFEDSGDTYAVDDRGWIRTELRHTERLRGTGLLPADATSAALYLRAGDPGHPLSRRRPLTADAATLPLTIAVSRAAARQSGQTVTPYRNYQGVEVVGAWRWLPELEMGAVSEISVQEAFATLTWLRWSLLGLAAVLTCSAAVAGFVVDQRFREVRQNEAEQFGRYELLDELGSGGMGVVYRARHQFMKRPAALKVIRPDREGQESRLRFDREVQLAAGLRSPHSVSIFDYGWTNDGRAYCAMEMLEGLTVHQAVSRAGKMPAGRVLHLLMHVCDSLAEAHRRGLVHRDVKPRNIMLSPRGECCDWAVLFDFGLAKPTEPDHQLFHTQERVWAGTPMFMAPERFRSPGRTDPRSDIYSLGAVGYFMLAGREPFSEIDPSGLFELILTSSPTPLEKLLEQSDVQPLAALLQQCMHKQVEQRPQSADELYAQLAKLRDQFPWTRQTATRWWEHHGQDI</sequence>
<dbReference type="Proteomes" id="UP000325286">
    <property type="component" value="Chromosome"/>
</dbReference>
<organism evidence="8 9">
    <name type="scientific">Roseimaritima ulvae</name>
    <dbReference type="NCBI Taxonomy" id="980254"/>
    <lineage>
        <taxon>Bacteria</taxon>
        <taxon>Pseudomonadati</taxon>
        <taxon>Planctomycetota</taxon>
        <taxon>Planctomycetia</taxon>
        <taxon>Pirellulales</taxon>
        <taxon>Pirellulaceae</taxon>
        <taxon>Roseimaritima</taxon>
    </lineage>
</organism>
<evidence type="ECO:0000256" key="6">
    <source>
        <dbReference type="SAM" id="Phobius"/>
    </source>
</evidence>
<keyword evidence="9" id="KW-1185">Reference proteome</keyword>
<dbReference type="InterPro" id="IPR011009">
    <property type="entry name" value="Kinase-like_dom_sf"/>
</dbReference>
<dbReference type="InterPro" id="IPR000719">
    <property type="entry name" value="Prot_kinase_dom"/>
</dbReference>
<accession>A0A5B9QQH6</accession>
<feature type="domain" description="Protein kinase" evidence="7">
    <location>
        <begin position="478"/>
        <end position="753"/>
    </location>
</feature>
<evidence type="ECO:0000256" key="4">
    <source>
        <dbReference type="ARBA" id="ARBA00022840"/>
    </source>
</evidence>
<dbReference type="Gene3D" id="1.10.510.10">
    <property type="entry name" value="Transferase(Phosphotransferase) domain 1"/>
    <property type="match status" value="1"/>
</dbReference>
<evidence type="ECO:0000313" key="9">
    <source>
        <dbReference type="Proteomes" id="UP000325286"/>
    </source>
</evidence>
<gene>
    <name evidence="8" type="primary">pknB_13</name>
    <name evidence="8" type="ORF">UC8_17630</name>
</gene>
<keyword evidence="4 5" id="KW-0067">ATP-binding</keyword>
<keyword evidence="1 8" id="KW-0808">Transferase</keyword>
<dbReference type="InterPro" id="IPR017441">
    <property type="entry name" value="Protein_kinase_ATP_BS"/>
</dbReference>
<keyword evidence="6" id="KW-0472">Membrane</keyword>
<dbReference type="InterPro" id="IPR008271">
    <property type="entry name" value="Ser/Thr_kinase_AS"/>
</dbReference>
<dbReference type="PANTHER" id="PTHR43289">
    <property type="entry name" value="MITOGEN-ACTIVATED PROTEIN KINASE KINASE KINASE 20-RELATED"/>
    <property type="match status" value="1"/>
</dbReference>
<dbReference type="OrthoDB" id="6111975at2"/>
<dbReference type="SUPFAM" id="SSF56112">
    <property type="entry name" value="Protein kinase-like (PK-like)"/>
    <property type="match status" value="1"/>
</dbReference>
<dbReference type="EMBL" id="CP042914">
    <property type="protein sequence ID" value="QEG39765.1"/>
    <property type="molecule type" value="Genomic_DNA"/>
</dbReference>
<dbReference type="PROSITE" id="PS50011">
    <property type="entry name" value="PROTEIN_KINASE_DOM"/>
    <property type="match status" value="1"/>
</dbReference>
<dbReference type="EC" id="2.7.11.1" evidence="8"/>
<evidence type="ECO:0000256" key="5">
    <source>
        <dbReference type="PROSITE-ProRule" id="PRU10141"/>
    </source>
</evidence>
<dbReference type="GO" id="GO:0004674">
    <property type="term" value="F:protein serine/threonine kinase activity"/>
    <property type="evidence" value="ECO:0007669"/>
    <property type="project" value="UniProtKB-EC"/>
</dbReference>
<dbReference type="GO" id="GO:0005524">
    <property type="term" value="F:ATP binding"/>
    <property type="evidence" value="ECO:0007669"/>
    <property type="project" value="UniProtKB-UniRule"/>
</dbReference>
<feature type="binding site" evidence="5">
    <location>
        <position position="507"/>
    </location>
    <ligand>
        <name>ATP</name>
        <dbReference type="ChEBI" id="CHEBI:30616"/>
    </ligand>
</feature>
<dbReference type="PANTHER" id="PTHR43289:SF6">
    <property type="entry name" value="SERINE_THREONINE-PROTEIN KINASE NEKL-3"/>
    <property type="match status" value="1"/>
</dbReference>
<dbReference type="CDD" id="cd14014">
    <property type="entry name" value="STKc_PknB_like"/>
    <property type="match status" value="1"/>
</dbReference>
<dbReference type="AlphaFoldDB" id="A0A5B9QQH6"/>
<dbReference type="KEGG" id="rul:UC8_17630"/>
<evidence type="ECO:0000256" key="1">
    <source>
        <dbReference type="ARBA" id="ARBA00022679"/>
    </source>
</evidence>
<keyword evidence="6" id="KW-1133">Transmembrane helix</keyword>
<evidence type="ECO:0000256" key="3">
    <source>
        <dbReference type="ARBA" id="ARBA00022777"/>
    </source>
</evidence>
<dbReference type="SMART" id="SM00220">
    <property type="entry name" value="S_TKc"/>
    <property type="match status" value="1"/>
</dbReference>
<reference evidence="8 9" key="1">
    <citation type="submission" date="2019-08" db="EMBL/GenBank/DDBJ databases">
        <title>Deep-cultivation of Planctomycetes and their phenomic and genomic characterization uncovers novel biology.</title>
        <authorList>
            <person name="Wiegand S."/>
            <person name="Jogler M."/>
            <person name="Boedeker C."/>
            <person name="Pinto D."/>
            <person name="Vollmers J."/>
            <person name="Rivas-Marin E."/>
            <person name="Kohn T."/>
            <person name="Peeters S.H."/>
            <person name="Heuer A."/>
            <person name="Rast P."/>
            <person name="Oberbeckmann S."/>
            <person name="Bunk B."/>
            <person name="Jeske O."/>
            <person name="Meyerdierks A."/>
            <person name="Storesund J.E."/>
            <person name="Kallscheuer N."/>
            <person name="Luecker S."/>
            <person name="Lage O.M."/>
            <person name="Pohl T."/>
            <person name="Merkel B.J."/>
            <person name="Hornburger P."/>
            <person name="Mueller R.-W."/>
            <person name="Bruemmer F."/>
            <person name="Labrenz M."/>
            <person name="Spormann A.M."/>
            <person name="Op den Camp H."/>
            <person name="Overmann J."/>
            <person name="Amann R."/>
            <person name="Jetten M.S.M."/>
            <person name="Mascher T."/>
            <person name="Medema M.H."/>
            <person name="Devos D.P."/>
            <person name="Kaster A.-K."/>
            <person name="Ovreas L."/>
            <person name="Rohde M."/>
            <person name="Galperin M.Y."/>
            <person name="Jogler C."/>
        </authorList>
    </citation>
    <scope>NUCLEOTIDE SEQUENCE [LARGE SCALE GENOMIC DNA]</scope>
    <source>
        <strain evidence="8 9">UC8</strain>
    </source>
</reference>